<dbReference type="GO" id="GO:0009611">
    <property type="term" value="P:response to wounding"/>
    <property type="evidence" value="ECO:0000318"/>
    <property type="project" value="GO_Central"/>
</dbReference>
<feature type="compositionally biased region" description="Low complexity" evidence="3">
    <location>
        <begin position="47"/>
        <end position="59"/>
    </location>
</feature>
<feature type="region of interest" description="Disordered" evidence="3">
    <location>
        <begin position="29"/>
        <end position="59"/>
    </location>
</feature>
<dbReference type="RefSeq" id="XP_010244732.1">
    <property type="nucleotide sequence ID" value="XM_010246430.2"/>
</dbReference>
<feature type="region of interest" description="Disordered" evidence="3">
    <location>
        <begin position="94"/>
        <end position="141"/>
    </location>
</feature>
<dbReference type="AlphaFoldDB" id="A0A1U7Z267"/>
<comment type="subcellular location">
    <subcellularLocation>
        <location evidence="2">Nucleus</location>
    </subcellularLocation>
</comment>
<dbReference type="GeneID" id="104588488"/>
<evidence type="ECO:0000256" key="2">
    <source>
        <dbReference type="RuleBase" id="RU369065"/>
    </source>
</evidence>
<keyword evidence="5" id="KW-1185">Reference proteome</keyword>
<dbReference type="PANTHER" id="PTHR33077">
    <property type="entry name" value="PROTEIN TIFY 4A-RELATED-RELATED"/>
    <property type="match status" value="1"/>
</dbReference>
<dbReference type="InterPro" id="IPR040390">
    <property type="entry name" value="TIFY/JAZ"/>
</dbReference>
<name>A0A1U7Z267_NELNU</name>
<dbReference type="GO" id="GO:2000022">
    <property type="term" value="P:regulation of jasmonic acid mediated signaling pathway"/>
    <property type="evidence" value="ECO:0000318"/>
    <property type="project" value="GO_Central"/>
</dbReference>
<dbReference type="eggNOG" id="ENOG502S434">
    <property type="taxonomic scope" value="Eukaryota"/>
</dbReference>
<protein>
    <recommendedName>
        <fullName evidence="2">Protein TIFY</fullName>
    </recommendedName>
    <alternativeName>
        <fullName evidence="2">Jasmonate ZIM domain-containing protein</fullName>
    </alternativeName>
</protein>
<dbReference type="Pfam" id="PF06200">
    <property type="entry name" value="tify"/>
    <property type="match status" value="1"/>
</dbReference>
<dbReference type="GO" id="GO:0031347">
    <property type="term" value="P:regulation of defense response"/>
    <property type="evidence" value="ECO:0000318"/>
    <property type="project" value="GO_Central"/>
</dbReference>
<dbReference type="Pfam" id="PF09425">
    <property type="entry name" value="Jas_motif"/>
    <property type="match status" value="1"/>
</dbReference>
<feature type="domain" description="Tify" evidence="4">
    <location>
        <begin position="55"/>
        <end position="89"/>
    </location>
</feature>
<dbReference type="InterPro" id="IPR010399">
    <property type="entry name" value="Tify_dom"/>
</dbReference>
<comment type="function">
    <text evidence="2">Repressor of jasmonate responses.</text>
</comment>
<dbReference type="PANTHER" id="PTHR33077:SF17">
    <property type="entry name" value="PROTEIN TIFY 5B"/>
    <property type="match status" value="1"/>
</dbReference>
<dbReference type="SMART" id="SM00979">
    <property type="entry name" value="TIFY"/>
    <property type="match status" value="1"/>
</dbReference>
<evidence type="ECO:0000256" key="3">
    <source>
        <dbReference type="SAM" id="MobiDB-lite"/>
    </source>
</evidence>
<dbReference type="KEGG" id="nnu:104588488"/>
<organism evidence="5 6">
    <name type="scientific">Nelumbo nucifera</name>
    <name type="common">Sacred lotus</name>
    <dbReference type="NCBI Taxonomy" id="4432"/>
    <lineage>
        <taxon>Eukaryota</taxon>
        <taxon>Viridiplantae</taxon>
        <taxon>Streptophyta</taxon>
        <taxon>Embryophyta</taxon>
        <taxon>Tracheophyta</taxon>
        <taxon>Spermatophyta</taxon>
        <taxon>Magnoliopsida</taxon>
        <taxon>Proteales</taxon>
        <taxon>Nelumbonaceae</taxon>
        <taxon>Nelumbo</taxon>
    </lineage>
</organism>
<comment type="similarity">
    <text evidence="1 2">Belongs to the TIFY/JAZ family.</text>
</comment>
<evidence type="ECO:0000313" key="6">
    <source>
        <dbReference type="RefSeq" id="XP_010244732.1"/>
    </source>
</evidence>
<evidence type="ECO:0000256" key="1">
    <source>
        <dbReference type="ARBA" id="ARBA00008614"/>
    </source>
</evidence>
<comment type="domain">
    <text evidence="2">The jas domain is required for interaction with COI1.</text>
</comment>
<keyword evidence="2" id="KW-0539">Nucleus</keyword>
<keyword evidence="2" id="KW-1184">Jasmonic acid signaling pathway</keyword>
<feature type="compositionally biased region" description="Low complexity" evidence="3">
    <location>
        <begin position="29"/>
        <end position="39"/>
    </location>
</feature>
<gene>
    <name evidence="6" type="primary">LOC104588488</name>
</gene>
<dbReference type="OMA" id="QHLTIFY"/>
<sequence length="141" mass="15967">MAKSTLPLAMRRSCNLDLCLFPIGSLPSNDSGSGSSSSGEPIKTPEQQQQQQAQQQQQQQQLTIFYNGRVCVCDVTEFQARAIIWIARREMEERLSTPRSPLSPSLQSPLQSPPGLSMKRSLQRFLQKRKNRMQDASPYRQ</sequence>
<evidence type="ECO:0000313" key="5">
    <source>
        <dbReference type="Proteomes" id="UP000189703"/>
    </source>
</evidence>
<dbReference type="STRING" id="4432.A0A1U7Z267"/>
<dbReference type="InterPro" id="IPR018467">
    <property type="entry name" value="CCT_CS"/>
</dbReference>
<dbReference type="InParanoid" id="A0A1U7Z267"/>
<accession>A0A1U7Z267</accession>
<dbReference type="GO" id="GO:0005634">
    <property type="term" value="C:nucleus"/>
    <property type="evidence" value="ECO:0000318"/>
    <property type="project" value="GO_Central"/>
</dbReference>
<evidence type="ECO:0000259" key="4">
    <source>
        <dbReference type="PROSITE" id="PS51320"/>
    </source>
</evidence>
<dbReference type="PROSITE" id="PS51320">
    <property type="entry name" value="TIFY"/>
    <property type="match status" value="1"/>
</dbReference>
<feature type="compositionally biased region" description="Low complexity" evidence="3">
    <location>
        <begin position="97"/>
        <end position="117"/>
    </location>
</feature>
<dbReference type="FunCoup" id="A0A1U7Z267">
    <property type="interactions" value="58"/>
</dbReference>
<proteinExistence type="inferred from homology"/>
<reference evidence="6" key="1">
    <citation type="submission" date="2025-08" db="UniProtKB">
        <authorList>
            <consortium name="RefSeq"/>
        </authorList>
    </citation>
    <scope>IDENTIFICATION</scope>
</reference>
<dbReference type="OrthoDB" id="782771at2759"/>
<dbReference type="Proteomes" id="UP000189703">
    <property type="component" value="Unplaced"/>
</dbReference>